<evidence type="ECO:0000256" key="3">
    <source>
        <dbReference type="ARBA" id="ARBA00023002"/>
    </source>
</evidence>
<feature type="compositionally biased region" description="Polar residues" evidence="5">
    <location>
        <begin position="109"/>
        <end position="120"/>
    </location>
</feature>
<protein>
    <recommendedName>
        <fullName evidence="6">Luciferase-like domain-containing protein</fullName>
    </recommendedName>
</protein>
<feature type="domain" description="Luciferase-like" evidence="6">
    <location>
        <begin position="6"/>
        <end position="239"/>
    </location>
</feature>
<comment type="caution">
    <text evidence="7">The sequence shown here is derived from an EMBL/GenBank/DDBJ whole genome shotgun (WGS) entry which is preliminary data.</text>
</comment>
<dbReference type="STRING" id="1927124.BST13_03225"/>
<dbReference type="Gene3D" id="3.20.20.30">
    <property type="entry name" value="Luciferase-like domain"/>
    <property type="match status" value="1"/>
</dbReference>
<dbReference type="Proteomes" id="UP000192448">
    <property type="component" value="Unassembled WGS sequence"/>
</dbReference>
<evidence type="ECO:0000256" key="2">
    <source>
        <dbReference type="ARBA" id="ARBA00022643"/>
    </source>
</evidence>
<keyword evidence="3" id="KW-0560">Oxidoreductase</keyword>
<dbReference type="GO" id="GO:0016705">
    <property type="term" value="F:oxidoreductase activity, acting on paired donors, with incorporation or reduction of molecular oxygen"/>
    <property type="evidence" value="ECO:0007669"/>
    <property type="project" value="InterPro"/>
</dbReference>
<keyword evidence="1" id="KW-0285">Flavoprotein</keyword>
<evidence type="ECO:0000313" key="8">
    <source>
        <dbReference type="Proteomes" id="UP000192448"/>
    </source>
</evidence>
<dbReference type="Pfam" id="PF00296">
    <property type="entry name" value="Bac_luciferase"/>
    <property type="match status" value="1"/>
</dbReference>
<dbReference type="PANTHER" id="PTHR30011">
    <property type="entry name" value="ALKANESULFONATE MONOOXYGENASE-RELATED"/>
    <property type="match status" value="1"/>
</dbReference>
<organism evidence="7 8">
    <name type="scientific">Mycobacterium aquaticum</name>
    <dbReference type="NCBI Taxonomy" id="1927124"/>
    <lineage>
        <taxon>Bacteria</taxon>
        <taxon>Bacillati</taxon>
        <taxon>Actinomycetota</taxon>
        <taxon>Actinomycetes</taxon>
        <taxon>Mycobacteriales</taxon>
        <taxon>Mycobacteriaceae</taxon>
        <taxon>Mycobacterium</taxon>
    </lineage>
</organism>
<evidence type="ECO:0000256" key="4">
    <source>
        <dbReference type="ARBA" id="ARBA00023033"/>
    </source>
</evidence>
<evidence type="ECO:0000313" key="7">
    <source>
        <dbReference type="EMBL" id="ORA39288.1"/>
    </source>
</evidence>
<keyword evidence="2" id="KW-0288">FMN</keyword>
<gene>
    <name evidence="7" type="ORF">BST13_03225</name>
</gene>
<dbReference type="InterPro" id="IPR051260">
    <property type="entry name" value="Diverse_substr_monoxygenases"/>
</dbReference>
<accession>A0A1X0BB22</accession>
<dbReference type="InterPro" id="IPR011251">
    <property type="entry name" value="Luciferase-like_dom"/>
</dbReference>
<proteinExistence type="predicted"/>
<dbReference type="GO" id="GO:0004497">
    <property type="term" value="F:monooxygenase activity"/>
    <property type="evidence" value="ECO:0007669"/>
    <property type="project" value="UniProtKB-KW"/>
</dbReference>
<evidence type="ECO:0000256" key="5">
    <source>
        <dbReference type="SAM" id="MobiDB-lite"/>
    </source>
</evidence>
<evidence type="ECO:0000256" key="1">
    <source>
        <dbReference type="ARBA" id="ARBA00022630"/>
    </source>
</evidence>
<dbReference type="PANTHER" id="PTHR30011:SF16">
    <property type="entry name" value="C2H2 FINGER DOMAIN TRANSCRIPTION FACTOR (EUROFUNG)-RELATED"/>
    <property type="match status" value="1"/>
</dbReference>
<dbReference type="OrthoDB" id="9130786at2"/>
<dbReference type="EMBL" id="MVHF01000002">
    <property type="protein sequence ID" value="ORA39288.1"/>
    <property type="molecule type" value="Genomic_DNA"/>
</dbReference>
<dbReference type="SUPFAM" id="SSF51679">
    <property type="entry name" value="Bacterial luciferase-like"/>
    <property type="match status" value="1"/>
</dbReference>
<feature type="region of interest" description="Disordered" evidence="5">
    <location>
        <begin position="101"/>
        <end position="121"/>
    </location>
</feature>
<dbReference type="InterPro" id="IPR036661">
    <property type="entry name" value="Luciferase-like_sf"/>
</dbReference>
<name>A0A1X0BB22_9MYCO</name>
<evidence type="ECO:0000259" key="6">
    <source>
        <dbReference type="Pfam" id="PF00296"/>
    </source>
</evidence>
<sequence>MSVFIELAVGDGHGQTSPADAARIADAAQHAGITGLRLLDHGTTEPTIDPSVVAAHLAGRYPALHYLIDAPTTGNAPYNLARRVLSVDRATAGRVGLVLRPGGGDEVSDATTPQPVSSDPAQRWSEYATILAALWESFPRSALSGDQQRAIVIDDSQIRAVDHTGPFYRVAGPLDGPASVQGRPVLVATDLDLLGSARVAAAADAVILGTHEFGSSADTLRTALAAAGRHRSDIAILARSSGAGDVHAPPGADGVVLAFAHGADQIIRAITGRAENISVPVGTTLRAELGLRWQGAA</sequence>
<keyword evidence="4" id="KW-0503">Monooxygenase</keyword>
<dbReference type="RefSeq" id="WP_158087104.1">
    <property type="nucleotide sequence ID" value="NZ_MVHF01000002.1"/>
</dbReference>
<keyword evidence="8" id="KW-1185">Reference proteome</keyword>
<reference evidence="7 8" key="1">
    <citation type="submission" date="2017-02" db="EMBL/GenBank/DDBJ databases">
        <title>The new phylogeny of genus Mycobacterium.</title>
        <authorList>
            <person name="Tortoli E."/>
            <person name="Trovato A."/>
            <person name="Cirillo D.M."/>
        </authorList>
    </citation>
    <scope>NUCLEOTIDE SEQUENCE [LARGE SCALE GENOMIC DNA]</scope>
    <source>
        <strain evidence="7 8">RW6</strain>
    </source>
</reference>
<dbReference type="AlphaFoldDB" id="A0A1X0BB22"/>